<gene>
    <name evidence="6" type="ORF">NQ318_018044</name>
</gene>
<comment type="subcellular location">
    <subcellularLocation>
        <location evidence="1">Secreted</location>
    </subcellularLocation>
</comment>
<dbReference type="GO" id="GO:0005576">
    <property type="term" value="C:extracellular region"/>
    <property type="evidence" value="ECO:0007669"/>
    <property type="project" value="UniProtKB-SubCell"/>
</dbReference>
<evidence type="ECO:0000259" key="5">
    <source>
        <dbReference type="Pfam" id="PF19236"/>
    </source>
</evidence>
<accession>A0AAV8ZCE2</accession>
<dbReference type="FunFam" id="2.20.100.10:FF:000006">
    <property type="entry name" value="A disintegrin and metalloproteinase with thrombospondin motifs 1"/>
    <property type="match status" value="1"/>
</dbReference>
<dbReference type="GO" id="GO:0031012">
    <property type="term" value="C:extracellular matrix"/>
    <property type="evidence" value="ECO:0007669"/>
    <property type="project" value="TreeGrafter"/>
</dbReference>
<dbReference type="InterPro" id="IPR000884">
    <property type="entry name" value="TSP1_rpt"/>
</dbReference>
<feature type="domain" description="ADAMTS/ADAMTS-like cysteine-rich" evidence="5">
    <location>
        <begin position="151"/>
        <end position="224"/>
    </location>
</feature>
<evidence type="ECO:0000313" key="7">
    <source>
        <dbReference type="Proteomes" id="UP001162162"/>
    </source>
</evidence>
<dbReference type="PANTHER" id="PTHR13723:SF304">
    <property type="entry name" value="A DISINTEGRIN AND METALLOPROTEINASE WITH THROMBOSPONDIN MOTIFS 2-LIKE PROTEIN"/>
    <property type="match status" value="1"/>
</dbReference>
<dbReference type="EMBL" id="JAPWTK010000003">
    <property type="protein sequence ID" value="KAJ8962090.1"/>
    <property type="molecule type" value="Genomic_DNA"/>
</dbReference>
<feature type="disulfide bond" evidence="4">
    <location>
        <begin position="87"/>
        <end position="99"/>
    </location>
</feature>
<proteinExistence type="predicted"/>
<keyword evidence="7" id="KW-1185">Reference proteome</keyword>
<evidence type="ECO:0000256" key="2">
    <source>
        <dbReference type="ARBA" id="ARBA00022525"/>
    </source>
</evidence>
<dbReference type="GO" id="GO:0006508">
    <property type="term" value="P:proteolysis"/>
    <property type="evidence" value="ECO:0007669"/>
    <property type="project" value="TreeGrafter"/>
</dbReference>
<dbReference type="PANTHER" id="PTHR13723">
    <property type="entry name" value="ADAMTS A DISINTEGRIN AND METALLOPROTEASE WITH THROMBOSPONDIN MOTIFS PROTEASE"/>
    <property type="match status" value="1"/>
</dbReference>
<dbReference type="SMART" id="SM00209">
    <property type="entry name" value="TSP1"/>
    <property type="match status" value="1"/>
</dbReference>
<evidence type="ECO:0000256" key="4">
    <source>
        <dbReference type="PIRSR" id="PIRSR613273-3"/>
    </source>
</evidence>
<protein>
    <recommendedName>
        <fullName evidence="5">ADAMTS/ADAMTS-like cysteine-rich domain-containing protein</fullName>
    </recommendedName>
</protein>
<dbReference type="GO" id="GO:0030198">
    <property type="term" value="P:extracellular matrix organization"/>
    <property type="evidence" value="ECO:0007669"/>
    <property type="project" value="InterPro"/>
</dbReference>
<feature type="disulfide bond" evidence="4">
    <location>
        <begin position="72"/>
        <end position="109"/>
    </location>
</feature>
<name>A0AAV8ZCE2_9CUCU</name>
<dbReference type="Pfam" id="PF00090">
    <property type="entry name" value="TSP_1"/>
    <property type="match status" value="1"/>
</dbReference>
<sequence length="382" mass="43854">MSFQFSLYILTYIHHPTVKTIYGMGKIQNKRRVLWCVNGYCEEVGSRRYERVPVVLNPQDGGWSDWSPWGACSRTCGMGAQFKSRECNNPEPSYGGKYCVGNREEWRLCNQNPCPEPLVDLRAQQCQHLPRILHLEGKPEANFTWLPYESDQPNKKCKYICVNAENKELYVTGENLMDGTPCSYEDADNICVQGKCQVVGCDGNLKSQVKRDRCGTCAGNNSECAQIKFSFDRKLRREVSRVSVLPRMAREIKVEINVMRRPDKPSVAFILKNRRKRKYTVTIPNTVVHTKIIEGTKFSYKKVYNKHTIWAKGPLFAEMVILGNGLGLHKQSRRRHNPIPSIAHTANLTYNSLSNYNILQLLEPRCMDLQNHKSRQFPASNI</sequence>
<dbReference type="GO" id="GO:0004222">
    <property type="term" value="F:metalloendopeptidase activity"/>
    <property type="evidence" value="ECO:0007669"/>
    <property type="project" value="TreeGrafter"/>
</dbReference>
<dbReference type="Pfam" id="PF19236">
    <property type="entry name" value="ADAMTS_CR_3"/>
    <property type="match status" value="1"/>
</dbReference>
<dbReference type="Gene3D" id="2.60.120.830">
    <property type="match status" value="1"/>
</dbReference>
<dbReference type="InterPro" id="IPR045371">
    <property type="entry name" value="ADAMTS_CR_3"/>
</dbReference>
<dbReference type="InterPro" id="IPR036383">
    <property type="entry name" value="TSP1_rpt_sf"/>
</dbReference>
<comment type="caution">
    <text evidence="6">The sequence shown here is derived from an EMBL/GenBank/DDBJ whole genome shotgun (WGS) entry which is preliminary data.</text>
</comment>
<dbReference type="Gene3D" id="2.20.100.10">
    <property type="entry name" value="Thrombospondin type-1 (TSP1) repeat"/>
    <property type="match status" value="1"/>
</dbReference>
<dbReference type="InterPro" id="IPR050439">
    <property type="entry name" value="ADAMTS_ADAMTS-like"/>
</dbReference>
<evidence type="ECO:0000256" key="1">
    <source>
        <dbReference type="ARBA" id="ARBA00004613"/>
    </source>
</evidence>
<dbReference type="PROSITE" id="PS50092">
    <property type="entry name" value="TSP1"/>
    <property type="match status" value="1"/>
</dbReference>
<dbReference type="PRINTS" id="PR01857">
    <property type="entry name" value="ADAMTSFAMILY"/>
</dbReference>
<dbReference type="Proteomes" id="UP001162162">
    <property type="component" value="Unassembled WGS sequence"/>
</dbReference>
<dbReference type="SUPFAM" id="SSF82895">
    <property type="entry name" value="TSP-1 type 1 repeat"/>
    <property type="match status" value="1"/>
</dbReference>
<evidence type="ECO:0000313" key="6">
    <source>
        <dbReference type="EMBL" id="KAJ8962090.1"/>
    </source>
</evidence>
<feature type="disulfide bond" evidence="4">
    <location>
        <begin position="76"/>
        <end position="114"/>
    </location>
</feature>
<dbReference type="PRINTS" id="PR01705">
    <property type="entry name" value="TSP1REPEAT"/>
</dbReference>
<keyword evidence="2" id="KW-0964">Secreted</keyword>
<dbReference type="InterPro" id="IPR013273">
    <property type="entry name" value="ADAMTS/ADAMTS-like"/>
</dbReference>
<evidence type="ECO:0000256" key="3">
    <source>
        <dbReference type="ARBA" id="ARBA00023157"/>
    </source>
</evidence>
<reference evidence="6" key="1">
    <citation type="journal article" date="2023" name="Insect Mol. Biol.">
        <title>Genome sequencing provides insights into the evolution of gene families encoding plant cell wall-degrading enzymes in longhorned beetles.</title>
        <authorList>
            <person name="Shin N.R."/>
            <person name="Okamura Y."/>
            <person name="Kirsch R."/>
            <person name="Pauchet Y."/>
        </authorList>
    </citation>
    <scope>NUCLEOTIDE SEQUENCE</scope>
    <source>
        <strain evidence="6">AMC_N1</strain>
    </source>
</reference>
<organism evidence="6 7">
    <name type="scientific">Aromia moschata</name>
    <dbReference type="NCBI Taxonomy" id="1265417"/>
    <lineage>
        <taxon>Eukaryota</taxon>
        <taxon>Metazoa</taxon>
        <taxon>Ecdysozoa</taxon>
        <taxon>Arthropoda</taxon>
        <taxon>Hexapoda</taxon>
        <taxon>Insecta</taxon>
        <taxon>Pterygota</taxon>
        <taxon>Neoptera</taxon>
        <taxon>Endopterygota</taxon>
        <taxon>Coleoptera</taxon>
        <taxon>Polyphaga</taxon>
        <taxon>Cucujiformia</taxon>
        <taxon>Chrysomeloidea</taxon>
        <taxon>Cerambycidae</taxon>
        <taxon>Cerambycinae</taxon>
        <taxon>Callichromatini</taxon>
        <taxon>Aromia</taxon>
    </lineage>
</organism>
<dbReference type="AlphaFoldDB" id="A0AAV8ZCE2"/>
<keyword evidence="3 4" id="KW-1015">Disulfide bond</keyword>